<comment type="caution">
    <text evidence="2">The sequence shown here is derived from an EMBL/GenBank/DDBJ whole genome shotgun (WGS) entry which is preliminary data.</text>
</comment>
<keyword evidence="3" id="KW-1185">Reference proteome</keyword>
<evidence type="ECO:0000313" key="2">
    <source>
        <dbReference type="EMBL" id="KAK8942597.1"/>
    </source>
</evidence>
<protein>
    <submittedName>
        <fullName evidence="2">Uncharacterized protein</fullName>
    </submittedName>
</protein>
<accession>A0AAP0BK28</accession>
<dbReference type="Proteomes" id="UP001418222">
    <property type="component" value="Unassembled WGS sequence"/>
</dbReference>
<name>A0AAP0BK28_9ASPA</name>
<gene>
    <name evidence="2" type="ORF">KSP39_PZI009461</name>
</gene>
<keyword evidence="1" id="KW-0472">Membrane</keyword>
<evidence type="ECO:0000256" key="1">
    <source>
        <dbReference type="SAM" id="Phobius"/>
    </source>
</evidence>
<organism evidence="2 3">
    <name type="scientific">Platanthera zijinensis</name>
    <dbReference type="NCBI Taxonomy" id="2320716"/>
    <lineage>
        <taxon>Eukaryota</taxon>
        <taxon>Viridiplantae</taxon>
        <taxon>Streptophyta</taxon>
        <taxon>Embryophyta</taxon>
        <taxon>Tracheophyta</taxon>
        <taxon>Spermatophyta</taxon>
        <taxon>Magnoliopsida</taxon>
        <taxon>Liliopsida</taxon>
        <taxon>Asparagales</taxon>
        <taxon>Orchidaceae</taxon>
        <taxon>Orchidoideae</taxon>
        <taxon>Orchideae</taxon>
        <taxon>Orchidinae</taxon>
        <taxon>Platanthera</taxon>
    </lineage>
</organism>
<evidence type="ECO:0000313" key="3">
    <source>
        <dbReference type="Proteomes" id="UP001418222"/>
    </source>
</evidence>
<dbReference type="EMBL" id="JBBWWQ010000007">
    <property type="protein sequence ID" value="KAK8942597.1"/>
    <property type="molecule type" value="Genomic_DNA"/>
</dbReference>
<keyword evidence="1" id="KW-0812">Transmembrane</keyword>
<proteinExistence type="predicted"/>
<sequence length="105" mass="11711">MGDDGSWLYALSTEFDSKAWRTARALMLGEPMLPLLCSKVSEVLLSIEPMPLSYGRGRGRLGRQHIGLNCASNVGVSLYSIVPQMLEYHIIMFNCASFMLILWLA</sequence>
<dbReference type="AlphaFoldDB" id="A0AAP0BK28"/>
<keyword evidence="1" id="KW-1133">Transmembrane helix</keyword>
<reference evidence="2 3" key="1">
    <citation type="journal article" date="2022" name="Nat. Plants">
        <title>Genomes of leafy and leafless Platanthera orchids illuminate the evolution of mycoheterotrophy.</title>
        <authorList>
            <person name="Li M.H."/>
            <person name="Liu K.W."/>
            <person name="Li Z."/>
            <person name="Lu H.C."/>
            <person name="Ye Q.L."/>
            <person name="Zhang D."/>
            <person name="Wang J.Y."/>
            <person name="Li Y.F."/>
            <person name="Zhong Z.M."/>
            <person name="Liu X."/>
            <person name="Yu X."/>
            <person name="Liu D.K."/>
            <person name="Tu X.D."/>
            <person name="Liu B."/>
            <person name="Hao Y."/>
            <person name="Liao X.Y."/>
            <person name="Jiang Y.T."/>
            <person name="Sun W.H."/>
            <person name="Chen J."/>
            <person name="Chen Y.Q."/>
            <person name="Ai Y."/>
            <person name="Zhai J.W."/>
            <person name="Wu S.S."/>
            <person name="Zhou Z."/>
            <person name="Hsiao Y.Y."/>
            <person name="Wu W.L."/>
            <person name="Chen Y.Y."/>
            <person name="Lin Y.F."/>
            <person name="Hsu J.L."/>
            <person name="Li C.Y."/>
            <person name="Wang Z.W."/>
            <person name="Zhao X."/>
            <person name="Zhong W.Y."/>
            <person name="Ma X.K."/>
            <person name="Ma L."/>
            <person name="Huang J."/>
            <person name="Chen G.Z."/>
            <person name="Huang M.Z."/>
            <person name="Huang L."/>
            <person name="Peng D.H."/>
            <person name="Luo Y.B."/>
            <person name="Zou S.Q."/>
            <person name="Chen S.P."/>
            <person name="Lan S."/>
            <person name="Tsai W.C."/>
            <person name="Van de Peer Y."/>
            <person name="Liu Z.J."/>
        </authorList>
    </citation>
    <scope>NUCLEOTIDE SEQUENCE [LARGE SCALE GENOMIC DNA]</scope>
    <source>
        <strain evidence="2">Lor287</strain>
    </source>
</reference>
<feature type="transmembrane region" description="Helical" evidence="1">
    <location>
        <begin position="88"/>
        <end position="104"/>
    </location>
</feature>